<proteinExistence type="predicted"/>
<dbReference type="EMBL" id="BLAF01000012">
    <property type="protein sequence ID" value="GES19563.1"/>
    <property type="molecule type" value="Genomic_DNA"/>
</dbReference>
<sequence>MQVGRITRAGLGMAIALAVAVPGPISGVVAADTPPIPAAGTTAEWTTRTVAPGVEVRTGTLRNAAASPSWTVTVRAPVKARFTGARAWAAVGTESWASETADMLRTAGFEPAVRQIPWPDYSDTPGGPMGVRVRIGSYATRNAAKSIASQVTVAGFHPAVEWTGYDADQPADVRNIHVAVIDPRTFLGSITATHEGDVTDRRPTSSVAATLGSLVGVNGGFFITSDDDGVQGTPAGIGAYDGELTSMAVGSRAALILTDGGRRSRITDLTTTVTARAGRSSYAVQGINRTPGLVRDCGRTGGKPTEEPRQDVTCTETDDLVRFTSEYVHALPTGPGVQVVLNSRDRAVSIGRRGGAVPPDHTVLQGIGSAADWLTARAEVGRKISVTEVIRDADGRRVRLDADDSIVSAAPTLVEDGRTHIDAAAEGVVDPVDLSFGYTWANKRQPRTMAGIDRRGRLLLVTVDGRLSGGSEGFTLTEGAAFMRSLGAVQALNLDGGGSTAMAVNGTLVNRPSDPTGERPVGDTIQVLPRTP</sequence>
<dbReference type="PANTHER" id="PTHR40446">
    <property type="entry name" value="N-ACETYLGLUCOSAMINE-1-PHOSPHODIESTER ALPHA-N-ACETYLGLUCOSAMINIDASE"/>
    <property type="match status" value="1"/>
</dbReference>
<name>A0A5M3XKA0_9ACTN</name>
<gene>
    <name evidence="3" type="ORF">Aple_024590</name>
</gene>
<comment type="caution">
    <text evidence="3">The sequence shown here is derived from an EMBL/GenBank/DDBJ whole genome shotgun (WGS) entry which is preliminary data.</text>
</comment>
<protein>
    <recommendedName>
        <fullName evidence="2">Phosphodiester glycosidase domain-containing protein</fullName>
    </recommendedName>
</protein>
<evidence type="ECO:0000256" key="1">
    <source>
        <dbReference type="SAM" id="SignalP"/>
    </source>
</evidence>
<dbReference type="GO" id="GO:0042834">
    <property type="term" value="F:peptidoglycan binding"/>
    <property type="evidence" value="ECO:0007669"/>
    <property type="project" value="InterPro"/>
</dbReference>
<keyword evidence="4" id="KW-1185">Reference proteome</keyword>
<feature type="chain" id="PRO_5024276425" description="Phosphodiester glycosidase domain-containing protein" evidence="1">
    <location>
        <begin position="31"/>
        <end position="532"/>
    </location>
</feature>
<evidence type="ECO:0000259" key="2">
    <source>
        <dbReference type="Pfam" id="PF09992"/>
    </source>
</evidence>
<dbReference type="AlphaFoldDB" id="A0A5M3XKA0"/>
<dbReference type="PANTHER" id="PTHR40446:SF2">
    <property type="entry name" value="N-ACETYLGLUCOSAMINE-1-PHOSPHODIESTER ALPHA-N-ACETYLGLUCOSAMINIDASE"/>
    <property type="match status" value="1"/>
</dbReference>
<feature type="signal peptide" evidence="1">
    <location>
        <begin position="1"/>
        <end position="30"/>
    </location>
</feature>
<reference evidence="3 4" key="1">
    <citation type="submission" date="2019-10" db="EMBL/GenBank/DDBJ databases">
        <title>Whole genome shotgun sequence of Acrocarpospora pleiomorpha NBRC 16267.</title>
        <authorList>
            <person name="Ichikawa N."/>
            <person name="Kimura A."/>
            <person name="Kitahashi Y."/>
            <person name="Komaki H."/>
            <person name="Oguchi A."/>
        </authorList>
    </citation>
    <scope>NUCLEOTIDE SEQUENCE [LARGE SCALE GENOMIC DNA]</scope>
    <source>
        <strain evidence="3 4">NBRC 16267</strain>
    </source>
</reference>
<dbReference type="InterPro" id="IPR036680">
    <property type="entry name" value="SPOR-like_sf"/>
</dbReference>
<feature type="domain" description="Phosphodiester glycosidase" evidence="2">
    <location>
        <begin position="353"/>
        <end position="527"/>
    </location>
</feature>
<evidence type="ECO:0000313" key="3">
    <source>
        <dbReference type="EMBL" id="GES19563.1"/>
    </source>
</evidence>
<dbReference type="Pfam" id="PF09992">
    <property type="entry name" value="NAGPA"/>
    <property type="match status" value="1"/>
</dbReference>
<dbReference type="Proteomes" id="UP000377595">
    <property type="component" value="Unassembled WGS sequence"/>
</dbReference>
<dbReference type="InterPro" id="IPR018711">
    <property type="entry name" value="NAGPA"/>
</dbReference>
<dbReference type="RefSeq" id="WP_218038268.1">
    <property type="nucleotide sequence ID" value="NZ_BAAAHM010000022.1"/>
</dbReference>
<evidence type="ECO:0000313" key="4">
    <source>
        <dbReference type="Proteomes" id="UP000377595"/>
    </source>
</evidence>
<accession>A0A5M3XKA0</accession>
<dbReference type="Gene3D" id="3.30.70.1070">
    <property type="entry name" value="Sporulation related repeat"/>
    <property type="match status" value="1"/>
</dbReference>
<keyword evidence="1" id="KW-0732">Signal</keyword>
<organism evidence="3 4">
    <name type="scientific">Acrocarpospora pleiomorpha</name>
    <dbReference type="NCBI Taxonomy" id="90975"/>
    <lineage>
        <taxon>Bacteria</taxon>
        <taxon>Bacillati</taxon>
        <taxon>Actinomycetota</taxon>
        <taxon>Actinomycetes</taxon>
        <taxon>Streptosporangiales</taxon>
        <taxon>Streptosporangiaceae</taxon>
        <taxon>Acrocarpospora</taxon>
    </lineage>
</organism>